<keyword evidence="2" id="KW-1185">Reference proteome</keyword>
<gene>
    <name evidence="1" type="ORF">PX52LOC_05764</name>
</gene>
<protein>
    <submittedName>
        <fullName evidence="1">Uncharacterized protein</fullName>
    </submittedName>
</protein>
<dbReference type="EMBL" id="CP042425">
    <property type="protein sequence ID" value="QEL18728.1"/>
    <property type="molecule type" value="Genomic_DNA"/>
</dbReference>
<reference evidence="2" key="1">
    <citation type="submission" date="2019-08" db="EMBL/GenBank/DDBJ databases">
        <title>Limnoglobus roseus gen. nov., sp. nov., a novel freshwater planctomycete with a giant genome from the family Gemmataceae.</title>
        <authorList>
            <person name="Kulichevskaya I.S."/>
            <person name="Naumoff D.G."/>
            <person name="Miroshnikov K."/>
            <person name="Ivanova A."/>
            <person name="Philippov D.A."/>
            <person name="Hakobyan A."/>
            <person name="Rijpstra I.C."/>
            <person name="Sinninghe Damste J.S."/>
            <person name="Liesack W."/>
            <person name="Dedysh S.N."/>
        </authorList>
    </citation>
    <scope>NUCLEOTIDE SEQUENCE [LARGE SCALE GENOMIC DNA]</scope>
    <source>
        <strain evidence="2">PX52</strain>
    </source>
</reference>
<name>A0A5C1APD2_9BACT</name>
<proteinExistence type="predicted"/>
<dbReference type="KEGG" id="lrs:PX52LOC_05764"/>
<dbReference type="Proteomes" id="UP000324974">
    <property type="component" value="Chromosome"/>
</dbReference>
<accession>A0A5C1APD2</accession>
<evidence type="ECO:0000313" key="2">
    <source>
        <dbReference type="Proteomes" id="UP000324974"/>
    </source>
</evidence>
<evidence type="ECO:0000313" key="1">
    <source>
        <dbReference type="EMBL" id="QEL18728.1"/>
    </source>
</evidence>
<dbReference type="RefSeq" id="WP_149113197.1">
    <property type="nucleotide sequence ID" value="NZ_CP042425.1"/>
</dbReference>
<sequence>MKITVKVREVYGNKTIYPVCDKAKLFAKMLGQKTLTHSNLCLIEQIGFLIEAEQQTLAA</sequence>
<organism evidence="1 2">
    <name type="scientific">Limnoglobus roseus</name>
    <dbReference type="NCBI Taxonomy" id="2598579"/>
    <lineage>
        <taxon>Bacteria</taxon>
        <taxon>Pseudomonadati</taxon>
        <taxon>Planctomycetota</taxon>
        <taxon>Planctomycetia</taxon>
        <taxon>Gemmatales</taxon>
        <taxon>Gemmataceae</taxon>
        <taxon>Limnoglobus</taxon>
    </lineage>
</organism>
<dbReference type="AlphaFoldDB" id="A0A5C1APD2"/>